<dbReference type="PANTHER" id="PTHR33392">
    <property type="entry name" value="POLYISOPRENYL-TEICHOIC ACID--PEPTIDOGLYCAN TEICHOIC ACID TRANSFERASE TAGU"/>
    <property type="match status" value="1"/>
</dbReference>
<evidence type="ECO:0000259" key="3">
    <source>
        <dbReference type="Pfam" id="PF03816"/>
    </source>
</evidence>
<feature type="domain" description="Cell envelope-related transcriptional attenuator" evidence="3">
    <location>
        <begin position="84"/>
        <end position="233"/>
    </location>
</feature>
<evidence type="ECO:0000256" key="1">
    <source>
        <dbReference type="ARBA" id="ARBA00006068"/>
    </source>
</evidence>
<dbReference type="InterPro" id="IPR004474">
    <property type="entry name" value="LytR_CpsA_psr"/>
</dbReference>
<evidence type="ECO:0000313" key="5">
    <source>
        <dbReference type="Proteomes" id="UP000243688"/>
    </source>
</evidence>
<dbReference type="NCBIfam" id="TIGR00350">
    <property type="entry name" value="lytR_cpsA_psr"/>
    <property type="match status" value="1"/>
</dbReference>
<dbReference type="PANTHER" id="PTHR33392:SF6">
    <property type="entry name" value="POLYISOPRENYL-TEICHOIC ACID--PEPTIDOGLYCAN TEICHOIC ACID TRANSFERASE TAGU"/>
    <property type="match status" value="1"/>
</dbReference>
<name>A0A2A6DY19_9BACL</name>
<feature type="compositionally biased region" description="Low complexity" evidence="2">
    <location>
        <begin position="319"/>
        <end position="338"/>
    </location>
</feature>
<comment type="caution">
    <text evidence="4">The sequence shown here is derived from an EMBL/GenBank/DDBJ whole genome shotgun (WGS) entry which is preliminary data.</text>
</comment>
<dbReference type="Proteomes" id="UP000243688">
    <property type="component" value="Unassembled WGS sequence"/>
</dbReference>
<evidence type="ECO:0000313" key="4">
    <source>
        <dbReference type="EMBL" id="PDO09397.1"/>
    </source>
</evidence>
<gene>
    <name evidence="4" type="ORF">BLM47_12725</name>
</gene>
<dbReference type="InterPro" id="IPR050922">
    <property type="entry name" value="LytR/CpsA/Psr_CW_biosynth"/>
</dbReference>
<evidence type="ECO:0000256" key="2">
    <source>
        <dbReference type="SAM" id="MobiDB-lite"/>
    </source>
</evidence>
<comment type="similarity">
    <text evidence="1">Belongs to the LytR/CpsA/Psr (LCP) family.</text>
</comment>
<proteinExistence type="inferred from homology"/>
<reference evidence="4 5" key="1">
    <citation type="submission" date="2016-12" db="EMBL/GenBank/DDBJ databases">
        <title>Candidatus Reconcilibacillus cellulovorans genome.</title>
        <authorList>
            <person name="Kolinko S."/>
            <person name="Wu Y.-W."/>
            <person name="Tachea F."/>
            <person name="Denzel E."/>
            <person name="Hiras J."/>
            <person name="Baecker N."/>
            <person name="Chan L.J."/>
            <person name="Eichorst S.A."/>
            <person name="Frey D."/>
            <person name="Adams P.D."/>
            <person name="Pray T."/>
            <person name="Tanjore D."/>
            <person name="Petzold C.J."/>
            <person name="Gladden J.M."/>
            <person name="Simmons B.A."/>
            <person name="Singer S.W."/>
        </authorList>
    </citation>
    <scope>NUCLEOTIDE SEQUENCE [LARGE SCALE GENOMIC DNA]</scope>
    <source>
        <strain evidence="4">JTherm</strain>
    </source>
</reference>
<dbReference type="Pfam" id="PF03816">
    <property type="entry name" value="LytR_cpsA_psr"/>
    <property type="match status" value="1"/>
</dbReference>
<dbReference type="Gene3D" id="3.40.630.190">
    <property type="entry name" value="LCP protein"/>
    <property type="match status" value="1"/>
</dbReference>
<protein>
    <submittedName>
        <fullName evidence="4">Transcriptional regulator</fullName>
    </submittedName>
</protein>
<sequence>MRKIAIRFTVFLLSFLATSAAIYAFQLYQSLSRLGEGQGGSPFSGISILDNNPENQIPKWEGRERVNILLLGGDSRGKEHEIPRSDTMLVASIDPVTKRAHLMSILRDTYVDIPGRGRDRINAAVSYGGPRLAMRTVSQLLGIPIQYYVYTDFEGFVAVVDAVGGIDIEVEKDMKYYDRADGPEYAIDLKKGWQHLDGRKALQYVRFRHDALSDYARTERQRKFLIALARKMQSTTSLLKLPSIIDKVEPYVETNMTVSDMVKLGALALEAKNADIVGVQIPPNELLEPREIGGASVLVTDPRRVREYVKDLFESAVQPSSSPSPSRSPGRSPAGRSPSPSPARR</sequence>
<organism evidence="4 5">
    <name type="scientific">Candidatus Reconcilbacillus cellulovorans</name>
    <dbReference type="NCBI Taxonomy" id="1906605"/>
    <lineage>
        <taxon>Bacteria</taxon>
        <taxon>Bacillati</taxon>
        <taxon>Bacillota</taxon>
        <taxon>Bacilli</taxon>
        <taxon>Bacillales</taxon>
        <taxon>Paenibacillaceae</taxon>
        <taxon>Candidatus Reconcilbacillus</taxon>
    </lineage>
</organism>
<dbReference type="EMBL" id="MOXJ01000041">
    <property type="protein sequence ID" value="PDO09397.1"/>
    <property type="molecule type" value="Genomic_DNA"/>
</dbReference>
<accession>A0A2A6DY19</accession>
<dbReference type="AlphaFoldDB" id="A0A2A6DY19"/>
<feature type="region of interest" description="Disordered" evidence="2">
    <location>
        <begin position="314"/>
        <end position="345"/>
    </location>
</feature>